<accession>A0A2K8MB22</accession>
<dbReference type="InterPro" id="IPR032093">
    <property type="entry name" value="PhoD_N"/>
</dbReference>
<evidence type="ECO:0000259" key="2">
    <source>
        <dbReference type="Pfam" id="PF16655"/>
    </source>
</evidence>
<dbReference type="KEGG" id="sphc:CVN68_03010"/>
<organism evidence="3 4">
    <name type="scientific">Sphingomonas psychrotolerans</name>
    <dbReference type="NCBI Taxonomy" id="1327635"/>
    <lineage>
        <taxon>Bacteria</taxon>
        <taxon>Pseudomonadati</taxon>
        <taxon>Pseudomonadota</taxon>
        <taxon>Alphaproteobacteria</taxon>
        <taxon>Sphingomonadales</taxon>
        <taxon>Sphingomonadaceae</taxon>
        <taxon>Sphingomonas</taxon>
    </lineage>
</organism>
<dbReference type="Pfam" id="PF16655">
    <property type="entry name" value="PhoD_N"/>
    <property type="match status" value="1"/>
</dbReference>
<dbReference type="InterPro" id="IPR029052">
    <property type="entry name" value="Metallo-depent_PP-like"/>
</dbReference>
<dbReference type="CDD" id="cd07389">
    <property type="entry name" value="MPP_PhoD"/>
    <property type="match status" value="1"/>
</dbReference>
<evidence type="ECO:0000259" key="1">
    <source>
        <dbReference type="Pfam" id="PF09423"/>
    </source>
</evidence>
<name>A0A2K8MB22_9SPHN</name>
<dbReference type="EMBL" id="CP024923">
    <property type="protein sequence ID" value="ATY31080.1"/>
    <property type="molecule type" value="Genomic_DNA"/>
</dbReference>
<gene>
    <name evidence="3" type="ORF">CVN68_03010</name>
</gene>
<keyword evidence="4" id="KW-1185">Reference proteome</keyword>
<dbReference type="Proteomes" id="UP000229081">
    <property type="component" value="Chromosome"/>
</dbReference>
<dbReference type="InterPro" id="IPR038607">
    <property type="entry name" value="PhoD-like_sf"/>
</dbReference>
<evidence type="ECO:0000313" key="4">
    <source>
        <dbReference type="Proteomes" id="UP000229081"/>
    </source>
</evidence>
<feature type="domain" description="PhoD-like phosphatase metallophosphatase" evidence="1">
    <location>
        <begin position="152"/>
        <end position="490"/>
    </location>
</feature>
<dbReference type="Gene3D" id="2.60.40.380">
    <property type="entry name" value="Purple acid phosphatase-like, N-terminal"/>
    <property type="match status" value="1"/>
</dbReference>
<dbReference type="PANTHER" id="PTHR43606">
    <property type="entry name" value="PHOSPHATASE, PUTATIVE (AFU_ORTHOLOGUE AFUA_6G08710)-RELATED"/>
    <property type="match status" value="1"/>
</dbReference>
<dbReference type="InterPro" id="IPR052900">
    <property type="entry name" value="Phospholipid_Metab_Enz"/>
</dbReference>
<proteinExistence type="predicted"/>
<dbReference type="InterPro" id="IPR006311">
    <property type="entry name" value="TAT_signal"/>
</dbReference>
<dbReference type="Gene3D" id="3.60.21.70">
    <property type="entry name" value="PhoD-like phosphatase"/>
    <property type="match status" value="1"/>
</dbReference>
<dbReference type="RefSeq" id="WP_100280891.1">
    <property type="nucleotide sequence ID" value="NZ_CP024923.1"/>
</dbReference>
<evidence type="ECO:0000313" key="3">
    <source>
        <dbReference type="EMBL" id="ATY31080.1"/>
    </source>
</evidence>
<reference evidence="3 4" key="1">
    <citation type="submission" date="2017-11" db="EMBL/GenBank/DDBJ databases">
        <title>Complete genome sequence of Sphingomonas sp. Strain Cra20, a psychrotolerant potential plant growth promoting rhizobacteria.</title>
        <authorList>
            <person name="Luo Y."/>
        </authorList>
    </citation>
    <scope>NUCLEOTIDE SEQUENCE [LARGE SCALE GENOMIC DNA]</scope>
    <source>
        <strain evidence="3 4">Cra20</strain>
    </source>
</reference>
<feature type="domain" description="Phospholipase D N-terminal" evidence="2">
    <location>
        <begin position="42"/>
        <end position="139"/>
    </location>
</feature>
<dbReference type="InterPro" id="IPR018946">
    <property type="entry name" value="PhoD-like_MPP"/>
</dbReference>
<dbReference type="OrthoDB" id="327733at2"/>
<dbReference type="Pfam" id="PF09423">
    <property type="entry name" value="PhoD"/>
    <property type="match status" value="1"/>
</dbReference>
<dbReference type="PROSITE" id="PS51318">
    <property type="entry name" value="TAT"/>
    <property type="match status" value="1"/>
</dbReference>
<dbReference type="PANTHER" id="PTHR43606:SF2">
    <property type="entry name" value="ALKALINE PHOSPHATASE FAMILY PROTEIN (AFU_ORTHOLOGUE AFUA_5G03860)"/>
    <property type="match status" value="1"/>
</dbReference>
<sequence length="522" mass="57605">MSDKFYDRRDLIKGGAGLALLAAASPTRLLATPGFRHYPFTLGVAAGDPAPDGFVLWTRLAPAPEASDGGMPPHDVPVRWEVAEDADFRRIVRSGSAIARARLAHSVHVEVSGLRSHRPHWYRFLVSGADASPAGRARTAPAIGAPVDRLRLAMAGCQNFEMGYFTAYAHLAREPDLDAVFHYGDYIYELGPGATPGPRRHVGEELASLADYRRRYAQYKADPDLQTAHAATAFIMSFDDHEIDDNWAGALDKDGNTATVFAPRKAAALQAWYEHVPVRLAQLPGPRSAMYRRLDYGSLVRVHVLDTRSHRSDQQCERLGLTRAERNQCPRVDRPERTMLGAAQEAWLDRGLANDARWNLIAQQVMVMPHDSRKDGSSATETSTDNWNGYPLARQRLIDSIRRRRLTNVVIGSGDAHQNYIGAVPLDVRDVDGPAIASEFLATSISSGGTGNARHADELDALRNNPNMRMINNQRGYHIHTIAPDRWETEVKVIDQVDRPGGSIATLATFQVDPRRPGPELA</sequence>
<dbReference type="SUPFAM" id="SSF56300">
    <property type="entry name" value="Metallo-dependent phosphatases"/>
    <property type="match status" value="1"/>
</dbReference>
<dbReference type="AlphaFoldDB" id="A0A2K8MB22"/>
<protein>
    <submittedName>
        <fullName evidence="3">Alkaline phosphatase</fullName>
    </submittedName>
</protein>